<dbReference type="OrthoDB" id="5361563at2"/>
<name>T0L324_9BACT</name>
<accession>T0L324</accession>
<evidence type="ECO:0000256" key="1">
    <source>
        <dbReference type="SAM" id="Coils"/>
    </source>
</evidence>
<evidence type="ECO:0000313" key="3">
    <source>
        <dbReference type="Proteomes" id="UP000015520"/>
    </source>
</evidence>
<sequence>MSKMSIADAATKLGVSKEAIHNRIRRGSLESVVEDGVKLVLLDSDVTNKQTIKQTNKRATQQNDDKYYKLLEDQNERLRQKVDRLEGETKSLREQKEQMLIEERIRIEKIYKDKDEQLKNMLNAISSKFLQHTLKEELIIDSQDLVEAEIEVDEEKSTLISLKKYFKQSSYSAKKLKKLKEKFKKAAKEDDERFQKIGKKHYLDTSKYDYSDLFS</sequence>
<feature type="coiled-coil region" evidence="1">
    <location>
        <begin position="68"/>
        <end position="102"/>
    </location>
</feature>
<protein>
    <submittedName>
        <fullName evidence="2">Uncharacterized protein</fullName>
    </submittedName>
</protein>
<reference evidence="2 3" key="1">
    <citation type="submission" date="2013-07" db="EMBL/GenBank/DDBJ databases">
        <title>Sulfurimonas hongkongensis AST-10 Genome Sequencing.</title>
        <authorList>
            <person name="Cai L."/>
            <person name="Zhang T."/>
        </authorList>
    </citation>
    <scope>NUCLEOTIDE SEQUENCE [LARGE SCALE GENOMIC DNA]</scope>
    <source>
        <strain evidence="2 3">AST-10</strain>
    </source>
</reference>
<dbReference type="Proteomes" id="UP000015520">
    <property type="component" value="Unassembled WGS sequence"/>
</dbReference>
<dbReference type="RefSeq" id="WP_021286754.1">
    <property type="nucleotide sequence ID" value="NZ_AUPZ01000003.1"/>
</dbReference>
<dbReference type="AlphaFoldDB" id="T0L324"/>
<evidence type="ECO:0000313" key="2">
    <source>
        <dbReference type="EMBL" id="EQB40198.1"/>
    </source>
</evidence>
<dbReference type="EMBL" id="AUPZ01000003">
    <property type="protein sequence ID" value="EQB40198.1"/>
    <property type="molecule type" value="Genomic_DNA"/>
</dbReference>
<proteinExistence type="predicted"/>
<comment type="caution">
    <text evidence="2">The sequence shown here is derived from an EMBL/GenBank/DDBJ whole genome shotgun (WGS) entry which is preliminary data.</text>
</comment>
<organism evidence="2 3">
    <name type="scientific">Sulfurimonas hongkongensis</name>
    <dbReference type="NCBI Taxonomy" id="1172190"/>
    <lineage>
        <taxon>Bacteria</taxon>
        <taxon>Pseudomonadati</taxon>
        <taxon>Campylobacterota</taxon>
        <taxon>Epsilonproteobacteria</taxon>
        <taxon>Campylobacterales</taxon>
        <taxon>Sulfurimonadaceae</taxon>
        <taxon>Sulfurimonas</taxon>
    </lineage>
</organism>
<keyword evidence="3" id="KW-1185">Reference proteome</keyword>
<dbReference type="eggNOG" id="ENOG50319HK">
    <property type="taxonomic scope" value="Bacteria"/>
</dbReference>
<keyword evidence="1" id="KW-0175">Coiled coil</keyword>
<dbReference type="STRING" id="1172190.M947_02370"/>
<gene>
    <name evidence="2" type="ORF">M947_02370</name>
</gene>
<dbReference type="PATRIC" id="fig|1172190.3.peg.463"/>